<organism evidence="2 3">
    <name type="scientific">Lithospermum erythrorhizon</name>
    <name type="common">Purple gromwell</name>
    <name type="synonym">Lithospermum officinale var. erythrorhizon</name>
    <dbReference type="NCBI Taxonomy" id="34254"/>
    <lineage>
        <taxon>Eukaryota</taxon>
        <taxon>Viridiplantae</taxon>
        <taxon>Streptophyta</taxon>
        <taxon>Embryophyta</taxon>
        <taxon>Tracheophyta</taxon>
        <taxon>Spermatophyta</taxon>
        <taxon>Magnoliopsida</taxon>
        <taxon>eudicotyledons</taxon>
        <taxon>Gunneridae</taxon>
        <taxon>Pentapetalae</taxon>
        <taxon>asterids</taxon>
        <taxon>lamiids</taxon>
        <taxon>Boraginales</taxon>
        <taxon>Boraginaceae</taxon>
        <taxon>Boraginoideae</taxon>
        <taxon>Lithospermeae</taxon>
        <taxon>Lithospermum</taxon>
    </lineage>
</organism>
<proteinExistence type="predicted"/>
<keyword evidence="3" id="KW-1185">Reference proteome</keyword>
<evidence type="ECO:0000313" key="3">
    <source>
        <dbReference type="Proteomes" id="UP001454036"/>
    </source>
</evidence>
<dbReference type="EMBL" id="BAABME010013515">
    <property type="protein sequence ID" value="GAA0186256.1"/>
    <property type="molecule type" value="Genomic_DNA"/>
</dbReference>
<gene>
    <name evidence="2" type="ORF">LIER_33544</name>
</gene>
<evidence type="ECO:0000256" key="1">
    <source>
        <dbReference type="SAM" id="MobiDB-lite"/>
    </source>
</evidence>
<protein>
    <submittedName>
        <fullName evidence="2">Uncharacterized protein</fullName>
    </submittedName>
</protein>
<reference evidence="2 3" key="1">
    <citation type="submission" date="2024-01" db="EMBL/GenBank/DDBJ databases">
        <title>The complete chloroplast genome sequence of Lithospermum erythrorhizon: insights into the phylogenetic relationship among Boraginaceae species and the maternal lineages of purple gromwells.</title>
        <authorList>
            <person name="Okada T."/>
            <person name="Watanabe K."/>
        </authorList>
    </citation>
    <scope>NUCLEOTIDE SEQUENCE [LARGE SCALE GENOMIC DNA]</scope>
</reference>
<comment type="caution">
    <text evidence="2">The sequence shown here is derived from an EMBL/GenBank/DDBJ whole genome shotgun (WGS) entry which is preliminary data.</text>
</comment>
<feature type="compositionally biased region" description="Basic residues" evidence="1">
    <location>
        <begin position="123"/>
        <end position="137"/>
    </location>
</feature>
<dbReference type="AlphaFoldDB" id="A0AAV3S272"/>
<dbReference type="Proteomes" id="UP001454036">
    <property type="component" value="Unassembled WGS sequence"/>
</dbReference>
<feature type="region of interest" description="Disordered" evidence="1">
    <location>
        <begin position="115"/>
        <end position="137"/>
    </location>
</feature>
<accession>A0AAV3S272</accession>
<name>A0AAV3S272_LITER</name>
<sequence length="137" mass="15869">MAENRDLLPISLDPFIVNVTGEKYRLSQLTEDFVVRRTRSVSPFGRPSQKLKSLRTKEEEIYILAGKALVLRIEGKELEVITELRALKDELHKFYLGTQVDAKVQTPLSITHIQEPQSEQIKSRRGSGKHRHMKRYI</sequence>
<evidence type="ECO:0000313" key="2">
    <source>
        <dbReference type="EMBL" id="GAA0186256.1"/>
    </source>
</evidence>